<dbReference type="Pfam" id="PF04542">
    <property type="entry name" value="Sigma70_r2"/>
    <property type="match status" value="1"/>
</dbReference>
<dbReference type="CDD" id="cd06171">
    <property type="entry name" value="Sigma70_r4"/>
    <property type="match status" value="1"/>
</dbReference>
<gene>
    <name evidence="7" type="ORF">NDM98_20670</name>
</gene>
<evidence type="ECO:0000256" key="2">
    <source>
        <dbReference type="ARBA" id="ARBA00023015"/>
    </source>
</evidence>
<dbReference type="Proteomes" id="UP001203665">
    <property type="component" value="Unassembled WGS sequence"/>
</dbReference>
<keyword evidence="2" id="KW-0805">Transcription regulation</keyword>
<dbReference type="EMBL" id="JAMQJY010000005">
    <property type="protein sequence ID" value="MCM2677620.1"/>
    <property type="molecule type" value="Genomic_DNA"/>
</dbReference>
<dbReference type="NCBIfam" id="TIGR02937">
    <property type="entry name" value="sigma70-ECF"/>
    <property type="match status" value="1"/>
</dbReference>
<evidence type="ECO:0000313" key="8">
    <source>
        <dbReference type="Proteomes" id="UP001203665"/>
    </source>
</evidence>
<dbReference type="InterPro" id="IPR007627">
    <property type="entry name" value="RNA_pol_sigma70_r2"/>
</dbReference>
<dbReference type="InterPro" id="IPR039425">
    <property type="entry name" value="RNA_pol_sigma-70-like"/>
</dbReference>
<comment type="similarity">
    <text evidence="1">Belongs to the sigma-70 factor family. ECF subfamily.</text>
</comment>
<dbReference type="InterPro" id="IPR013325">
    <property type="entry name" value="RNA_pol_sigma_r2"/>
</dbReference>
<evidence type="ECO:0000256" key="3">
    <source>
        <dbReference type="ARBA" id="ARBA00023082"/>
    </source>
</evidence>
<dbReference type="PANTHER" id="PTHR43133:SF51">
    <property type="entry name" value="RNA POLYMERASE SIGMA FACTOR"/>
    <property type="match status" value="1"/>
</dbReference>
<dbReference type="SUPFAM" id="SSF88659">
    <property type="entry name" value="Sigma3 and sigma4 domains of RNA polymerase sigma factors"/>
    <property type="match status" value="1"/>
</dbReference>
<name>A0ABT0XPH6_9BACI</name>
<comment type="caution">
    <text evidence="7">The sequence shown here is derived from an EMBL/GenBank/DDBJ whole genome shotgun (WGS) entry which is preliminary data.</text>
</comment>
<dbReference type="InterPro" id="IPR013249">
    <property type="entry name" value="RNA_pol_sigma70_r4_t2"/>
</dbReference>
<dbReference type="InterPro" id="IPR013324">
    <property type="entry name" value="RNA_pol_sigma_r3/r4-like"/>
</dbReference>
<sequence>MDDKELIHRILEGDELALEALHKRYARQIYHYIYTETKNYNDAEEILQEVFYKVSTKLYQFKQRSSFKTWIYVIARNAIIDYYRKQENQLKTIPLQEELIEHNGGFERGEILTDLQHSIERLPLKYRRILHLRYIEGFSLIDTARIIGVSVMSVKSTQKRAKKMLKMQLDEGVAWNG</sequence>
<accession>A0ABT0XPH6</accession>
<reference evidence="7" key="1">
    <citation type="submission" date="2022-06" db="EMBL/GenBank/DDBJ databases">
        <title>Alkalicoccobacillus porphyridii sp. nov., isolated from a marine red alga, Porphyridium purpureum and reclassification of Shouchella plakortidis and Shouchella gibsonii as Alkalicoccobacillus plakortidis comb. nov. and Alkalicoccobacillus gibsonii comb. nov.</title>
        <authorList>
            <person name="Kim K.H."/>
            <person name="Lee J.K."/>
            <person name="Han D.M."/>
            <person name="Baek J.H."/>
            <person name="Jeon C.O."/>
        </authorList>
    </citation>
    <scope>NUCLEOTIDE SEQUENCE</scope>
    <source>
        <strain evidence="7">DSM 19153</strain>
    </source>
</reference>
<evidence type="ECO:0000256" key="1">
    <source>
        <dbReference type="ARBA" id="ARBA00010641"/>
    </source>
</evidence>
<dbReference type="Gene3D" id="1.10.10.10">
    <property type="entry name" value="Winged helix-like DNA-binding domain superfamily/Winged helix DNA-binding domain"/>
    <property type="match status" value="1"/>
</dbReference>
<dbReference type="Gene3D" id="1.10.1740.10">
    <property type="match status" value="1"/>
</dbReference>
<dbReference type="SUPFAM" id="SSF88946">
    <property type="entry name" value="Sigma2 domain of RNA polymerase sigma factors"/>
    <property type="match status" value="1"/>
</dbReference>
<dbReference type="RefSeq" id="WP_251611431.1">
    <property type="nucleotide sequence ID" value="NZ_JAMQJY010000005.1"/>
</dbReference>
<evidence type="ECO:0000259" key="5">
    <source>
        <dbReference type="Pfam" id="PF04542"/>
    </source>
</evidence>
<dbReference type="InterPro" id="IPR036388">
    <property type="entry name" value="WH-like_DNA-bd_sf"/>
</dbReference>
<dbReference type="PANTHER" id="PTHR43133">
    <property type="entry name" value="RNA POLYMERASE ECF-TYPE SIGMA FACTO"/>
    <property type="match status" value="1"/>
</dbReference>
<organism evidence="7 8">
    <name type="scientific">Alkalicoccobacillus plakortidis</name>
    <dbReference type="NCBI Taxonomy" id="444060"/>
    <lineage>
        <taxon>Bacteria</taxon>
        <taxon>Bacillati</taxon>
        <taxon>Bacillota</taxon>
        <taxon>Bacilli</taxon>
        <taxon>Bacillales</taxon>
        <taxon>Bacillaceae</taxon>
        <taxon>Alkalicoccobacillus</taxon>
    </lineage>
</organism>
<feature type="domain" description="RNA polymerase sigma-70 region 2" evidence="5">
    <location>
        <begin position="21"/>
        <end position="87"/>
    </location>
</feature>
<keyword evidence="8" id="KW-1185">Reference proteome</keyword>
<evidence type="ECO:0000313" key="7">
    <source>
        <dbReference type="EMBL" id="MCM2677620.1"/>
    </source>
</evidence>
<evidence type="ECO:0000256" key="4">
    <source>
        <dbReference type="ARBA" id="ARBA00023163"/>
    </source>
</evidence>
<protein>
    <submittedName>
        <fullName evidence="7">RNA polymerase sigma factor</fullName>
    </submittedName>
</protein>
<dbReference type="Pfam" id="PF08281">
    <property type="entry name" value="Sigma70_r4_2"/>
    <property type="match status" value="1"/>
</dbReference>
<evidence type="ECO:0000259" key="6">
    <source>
        <dbReference type="Pfam" id="PF08281"/>
    </source>
</evidence>
<keyword evidence="4" id="KW-0804">Transcription</keyword>
<feature type="domain" description="RNA polymerase sigma factor 70 region 4 type 2" evidence="6">
    <location>
        <begin position="114"/>
        <end position="165"/>
    </location>
</feature>
<dbReference type="InterPro" id="IPR014284">
    <property type="entry name" value="RNA_pol_sigma-70_dom"/>
</dbReference>
<proteinExistence type="inferred from homology"/>
<keyword evidence="3" id="KW-0731">Sigma factor</keyword>